<dbReference type="InterPro" id="IPR014710">
    <property type="entry name" value="RmlC-like_jellyroll"/>
</dbReference>
<proteinExistence type="predicted"/>
<comment type="caution">
    <text evidence="2">The sequence shown here is derived from an EMBL/GenBank/DDBJ whole genome shotgun (WGS) entry which is preliminary data.</text>
</comment>
<feature type="domain" description="DUF985" evidence="1">
    <location>
        <begin position="58"/>
        <end position="192"/>
    </location>
</feature>
<dbReference type="InterPro" id="IPR011051">
    <property type="entry name" value="RmlC_Cupin_sf"/>
</dbReference>
<dbReference type="OrthoDB" id="6614653at2759"/>
<dbReference type="InterPro" id="IPR009327">
    <property type="entry name" value="Cupin_DUF985"/>
</dbReference>
<dbReference type="Pfam" id="PF06172">
    <property type="entry name" value="Cupin_5"/>
    <property type="match status" value="1"/>
</dbReference>
<keyword evidence="3" id="KW-1185">Reference proteome</keyword>
<dbReference type="Proteomes" id="UP000780801">
    <property type="component" value="Unassembled WGS sequence"/>
</dbReference>
<name>A0A9P6KC69_9FUNG</name>
<dbReference type="PANTHER" id="PTHR33387:SF3">
    <property type="entry name" value="DUF985 DOMAIN-CONTAINING PROTEIN"/>
    <property type="match status" value="1"/>
</dbReference>
<sequence length="194" mass="21099">MAILASSDDMLVSLNQNLDPVVDGAYGVSLTSSAIPEALRQNIIETTLTTTAPSPLAVALKLSSHPEGGWYRETWRTTQVFHPDGYSGNRTAATAIYIVLGYEEVSQWHKIRSDELRLWHQASPLELTLGGHGECPSTATSVIRLGPYVNEEEQLQGLVPGGVWHRAIPLCGDVLVSYIVAPGFDYQDCSMACK</sequence>
<evidence type="ECO:0000259" key="1">
    <source>
        <dbReference type="Pfam" id="PF06172"/>
    </source>
</evidence>
<protein>
    <recommendedName>
        <fullName evidence="1">DUF985 domain-containing protein</fullName>
    </recommendedName>
</protein>
<dbReference type="CDD" id="cd06121">
    <property type="entry name" value="cupin_YML079wp"/>
    <property type="match status" value="1"/>
</dbReference>
<organism evidence="2 3">
    <name type="scientific">Lunasporangiospora selenospora</name>
    <dbReference type="NCBI Taxonomy" id="979761"/>
    <lineage>
        <taxon>Eukaryota</taxon>
        <taxon>Fungi</taxon>
        <taxon>Fungi incertae sedis</taxon>
        <taxon>Mucoromycota</taxon>
        <taxon>Mortierellomycotina</taxon>
        <taxon>Mortierellomycetes</taxon>
        <taxon>Mortierellales</taxon>
        <taxon>Mortierellaceae</taxon>
        <taxon>Lunasporangiospora</taxon>
    </lineage>
</organism>
<dbReference type="Gene3D" id="2.60.120.10">
    <property type="entry name" value="Jelly Rolls"/>
    <property type="match status" value="1"/>
</dbReference>
<reference evidence="2" key="1">
    <citation type="journal article" date="2020" name="Fungal Divers.">
        <title>Resolving the Mortierellaceae phylogeny through synthesis of multi-gene phylogenetics and phylogenomics.</title>
        <authorList>
            <person name="Vandepol N."/>
            <person name="Liber J."/>
            <person name="Desiro A."/>
            <person name="Na H."/>
            <person name="Kennedy M."/>
            <person name="Barry K."/>
            <person name="Grigoriev I.V."/>
            <person name="Miller A.N."/>
            <person name="O'Donnell K."/>
            <person name="Stajich J.E."/>
            <person name="Bonito G."/>
        </authorList>
    </citation>
    <scope>NUCLEOTIDE SEQUENCE</scope>
    <source>
        <strain evidence="2">KOD1015</strain>
    </source>
</reference>
<evidence type="ECO:0000313" key="2">
    <source>
        <dbReference type="EMBL" id="KAF9579506.1"/>
    </source>
</evidence>
<accession>A0A9P6KC69</accession>
<dbReference type="PANTHER" id="PTHR33387">
    <property type="entry name" value="RMLC-LIKE JELLY ROLL FOLD PROTEIN"/>
    <property type="match status" value="1"/>
</dbReference>
<dbReference type="EMBL" id="JAABOA010002709">
    <property type="protein sequence ID" value="KAF9579506.1"/>
    <property type="molecule type" value="Genomic_DNA"/>
</dbReference>
<dbReference type="AlphaFoldDB" id="A0A9P6KC69"/>
<gene>
    <name evidence="2" type="ORF">BGW38_004206</name>
</gene>
<dbReference type="SUPFAM" id="SSF51182">
    <property type="entry name" value="RmlC-like cupins"/>
    <property type="match status" value="1"/>
</dbReference>
<dbReference type="InterPro" id="IPR039935">
    <property type="entry name" value="YML079W-like"/>
</dbReference>
<evidence type="ECO:0000313" key="3">
    <source>
        <dbReference type="Proteomes" id="UP000780801"/>
    </source>
</evidence>